<sequence>MTRFRFFLPVLVLLFAMPCAALAEPTVFVSIVPQQYFVEKIAGDAVTSQPMVLPGQSPATYEPSPRQMAALSEAAAYLAIGVPFERAWLPRFREASPGLRIVHVDEGIQKRAMVAHHHHGEEHHHHEAHAEEDHHAHGHEHGAAAHGHEHDAHGHDHDAHKHDAHDHDAHAEAHAKAPAAHGHTGLDPHVWLAPEPAKVIARNTFDALAAIFPDKEAQFRANLDAFLAEIDSLDARIREILTPIPPEKRRFLVFHPSWGYFADAFDLEQLPIEVEGKEPGPAELARIVKRARDEGIAVVFVQPQFSATSAQVAAREIGGRVEKLDPLAEDWADNLERAAAAFQKALAD</sequence>
<feature type="chain" id="PRO_5029719841" evidence="5">
    <location>
        <begin position="24"/>
        <end position="348"/>
    </location>
</feature>
<dbReference type="EMBL" id="QMIE01000002">
    <property type="protein sequence ID" value="TVM19518.1"/>
    <property type="molecule type" value="Genomic_DNA"/>
</dbReference>
<gene>
    <name evidence="6" type="ORF">DPQ33_03935</name>
</gene>
<dbReference type="PANTHER" id="PTHR42953">
    <property type="entry name" value="HIGH-AFFINITY ZINC UPTAKE SYSTEM PROTEIN ZNUA-RELATED"/>
    <property type="match status" value="1"/>
</dbReference>
<dbReference type="Pfam" id="PF01297">
    <property type="entry name" value="ZnuA"/>
    <property type="match status" value="1"/>
</dbReference>
<feature type="region of interest" description="Disordered" evidence="4">
    <location>
        <begin position="115"/>
        <end position="189"/>
    </location>
</feature>
<dbReference type="GO" id="GO:0046872">
    <property type="term" value="F:metal ion binding"/>
    <property type="evidence" value="ECO:0007669"/>
    <property type="project" value="InterPro"/>
</dbReference>
<reference evidence="6 7" key="1">
    <citation type="submission" date="2018-06" db="EMBL/GenBank/DDBJ databases">
        <title>Complete genome of Desulfovibrio indonesiensis P37SLT.</title>
        <authorList>
            <person name="Crispim J.S."/>
            <person name="Vidigal P.M.P."/>
            <person name="Silva L.C.F."/>
            <person name="Laguardia C.N."/>
            <person name="Araujo L.C."/>
            <person name="Dias R.S."/>
            <person name="Sousa M.P."/>
            <person name="Paula S.O."/>
            <person name="Silva C."/>
        </authorList>
    </citation>
    <scope>NUCLEOTIDE SEQUENCE [LARGE SCALE GENOMIC DNA]</scope>
    <source>
        <strain evidence="6 7">P37SLT</strain>
    </source>
</reference>
<proteinExistence type="inferred from homology"/>
<evidence type="ECO:0000256" key="2">
    <source>
        <dbReference type="ARBA" id="ARBA00022448"/>
    </source>
</evidence>
<evidence type="ECO:0000256" key="4">
    <source>
        <dbReference type="SAM" id="MobiDB-lite"/>
    </source>
</evidence>
<dbReference type="Proteomes" id="UP000448292">
    <property type="component" value="Unassembled WGS sequence"/>
</dbReference>
<dbReference type="PANTHER" id="PTHR42953:SF3">
    <property type="entry name" value="HIGH-AFFINITY ZINC UPTAKE SYSTEM PROTEIN ZNUA"/>
    <property type="match status" value="1"/>
</dbReference>
<comment type="caution">
    <text evidence="6">The sequence shown here is derived from an EMBL/GenBank/DDBJ whole genome shotgun (WGS) entry which is preliminary data.</text>
</comment>
<keyword evidence="2" id="KW-0813">Transport</keyword>
<comment type="similarity">
    <text evidence="1">Belongs to the bacterial solute-binding protein 9 family.</text>
</comment>
<feature type="signal peptide" evidence="5">
    <location>
        <begin position="1"/>
        <end position="23"/>
    </location>
</feature>
<evidence type="ECO:0000313" key="6">
    <source>
        <dbReference type="EMBL" id="TVM19518.1"/>
    </source>
</evidence>
<dbReference type="GO" id="GO:0030001">
    <property type="term" value="P:metal ion transport"/>
    <property type="evidence" value="ECO:0007669"/>
    <property type="project" value="InterPro"/>
</dbReference>
<dbReference type="Gene3D" id="3.40.50.1980">
    <property type="entry name" value="Nitrogenase molybdenum iron protein domain"/>
    <property type="match status" value="2"/>
</dbReference>
<evidence type="ECO:0000256" key="5">
    <source>
        <dbReference type="SAM" id="SignalP"/>
    </source>
</evidence>
<protein>
    <submittedName>
        <fullName evidence="6">ABC transporter substrate-binding protein</fullName>
    </submittedName>
</protein>
<dbReference type="AlphaFoldDB" id="A0A7M3MIK0"/>
<dbReference type="InterPro" id="IPR050492">
    <property type="entry name" value="Bact_metal-bind_prot9"/>
</dbReference>
<organism evidence="6 7">
    <name type="scientific">Oceanidesulfovibrio indonesiensis</name>
    <dbReference type="NCBI Taxonomy" id="54767"/>
    <lineage>
        <taxon>Bacteria</taxon>
        <taxon>Pseudomonadati</taxon>
        <taxon>Thermodesulfobacteriota</taxon>
        <taxon>Desulfovibrionia</taxon>
        <taxon>Desulfovibrionales</taxon>
        <taxon>Desulfovibrionaceae</taxon>
        <taxon>Oceanidesulfovibrio</taxon>
    </lineage>
</organism>
<keyword evidence="3 5" id="KW-0732">Signal</keyword>
<accession>A0A7M3MIK0</accession>
<dbReference type="InterPro" id="IPR006127">
    <property type="entry name" value="ZnuA-like"/>
</dbReference>
<feature type="compositionally biased region" description="Basic and acidic residues" evidence="4">
    <location>
        <begin position="119"/>
        <end position="175"/>
    </location>
</feature>
<evidence type="ECO:0000256" key="1">
    <source>
        <dbReference type="ARBA" id="ARBA00011028"/>
    </source>
</evidence>
<name>A0A7M3MIK0_9BACT</name>
<evidence type="ECO:0000256" key="3">
    <source>
        <dbReference type="ARBA" id="ARBA00022729"/>
    </source>
</evidence>
<dbReference type="SUPFAM" id="SSF53807">
    <property type="entry name" value="Helical backbone' metal receptor"/>
    <property type="match status" value="1"/>
</dbReference>
<dbReference type="RefSeq" id="WP_167590395.1">
    <property type="nucleotide sequence ID" value="NZ_QMIE01000002.1"/>
</dbReference>
<evidence type="ECO:0000313" key="7">
    <source>
        <dbReference type="Proteomes" id="UP000448292"/>
    </source>
</evidence>
<keyword evidence="7" id="KW-1185">Reference proteome</keyword>